<dbReference type="InterPro" id="IPR011711">
    <property type="entry name" value="GntR_C"/>
</dbReference>
<dbReference type="Gene3D" id="1.20.120.530">
    <property type="entry name" value="GntR ligand-binding domain-like"/>
    <property type="match status" value="1"/>
</dbReference>
<feature type="domain" description="HTH gntR-type" evidence="4">
    <location>
        <begin position="7"/>
        <end position="75"/>
    </location>
</feature>
<reference evidence="5 6" key="1">
    <citation type="submission" date="2019-03" db="EMBL/GenBank/DDBJ databases">
        <title>Genomic Encyclopedia of Type Strains, Phase IV (KMG-IV): sequencing the most valuable type-strain genomes for metagenomic binning, comparative biology and taxonomic classification.</title>
        <authorList>
            <person name="Goeker M."/>
        </authorList>
    </citation>
    <scope>NUCLEOTIDE SEQUENCE [LARGE SCALE GENOMIC DNA]</scope>
    <source>
        <strain evidence="5 6">DSM 25964</strain>
    </source>
</reference>
<dbReference type="PANTHER" id="PTHR43537">
    <property type="entry name" value="TRANSCRIPTIONAL REGULATOR, GNTR FAMILY"/>
    <property type="match status" value="1"/>
</dbReference>
<dbReference type="InterPro" id="IPR036390">
    <property type="entry name" value="WH_DNA-bd_sf"/>
</dbReference>
<dbReference type="InterPro" id="IPR000524">
    <property type="entry name" value="Tscrpt_reg_HTH_GntR"/>
</dbReference>
<keyword evidence="3" id="KW-0804">Transcription</keyword>
<dbReference type="GO" id="GO:0003677">
    <property type="term" value="F:DNA binding"/>
    <property type="evidence" value="ECO:0007669"/>
    <property type="project" value="UniProtKB-KW"/>
</dbReference>
<dbReference type="Pfam" id="PF00392">
    <property type="entry name" value="GntR"/>
    <property type="match status" value="1"/>
</dbReference>
<proteinExistence type="predicted"/>
<keyword evidence="1" id="KW-0805">Transcription regulation</keyword>
<accession>A0A4R8MFY0</accession>
<dbReference type="PANTHER" id="PTHR43537:SF5">
    <property type="entry name" value="UXU OPERON TRANSCRIPTIONAL REGULATOR"/>
    <property type="match status" value="1"/>
</dbReference>
<gene>
    <name evidence="5" type="ORF">C8D99_10316</name>
</gene>
<dbReference type="Pfam" id="PF07729">
    <property type="entry name" value="FCD"/>
    <property type="match status" value="1"/>
</dbReference>
<dbReference type="SUPFAM" id="SSF46785">
    <property type="entry name" value="Winged helix' DNA-binding domain"/>
    <property type="match status" value="1"/>
</dbReference>
<dbReference type="PROSITE" id="PS50949">
    <property type="entry name" value="HTH_GNTR"/>
    <property type="match status" value="1"/>
</dbReference>
<dbReference type="AlphaFoldDB" id="A0A4R8MFY0"/>
<evidence type="ECO:0000256" key="2">
    <source>
        <dbReference type="ARBA" id="ARBA00023125"/>
    </source>
</evidence>
<comment type="caution">
    <text evidence="5">The sequence shown here is derived from an EMBL/GenBank/DDBJ whole genome shotgun (WGS) entry which is preliminary data.</text>
</comment>
<dbReference type="SMART" id="SM00895">
    <property type="entry name" value="FCD"/>
    <property type="match status" value="1"/>
</dbReference>
<dbReference type="Proteomes" id="UP000295066">
    <property type="component" value="Unassembled WGS sequence"/>
</dbReference>
<keyword evidence="2" id="KW-0238">DNA-binding</keyword>
<organism evidence="5 6">
    <name type="scientific">Aminivibrio pyruvatiphilus</name>
    <dbReference type="NCBI Taxonomy" id="1005740"/>
    <lineage>
        <taxon>Bacteria</taxon>
        <taxon>Thermotogati</taxon>
        <taxon>Synergistota</taxon>
        <taxon>Synergistia</taxon>
        <taxon>Synergistales</taxon>
        <taxon>Aminobacteriaceae</taxon>
        <taxon>Aminivibrio</taxon>
    </lineage>
</organism>
<evidence type="ECO:0000313" key="6">
    <source>
        <dbReference type="Proteomes" id="UP000295066"/>
    </source>
</evidence>
<dbReference type="InterPro" id="IPR036388">
    <property type="entry name" value="WH-like_DNA-bd_sf"/>
</dbReference>
<dbReference type="Gene3D" id="1.10.10.10">
    <property type="entry name" value="Winged helix-like DNA-binding domain superfamily/Winged helix DNA-binding domain"/>
    <property type="match status" value="1"/>
</dbReference>
<dbReference type="CDD" id="cd07377">
    <property type="entry name" value="WHTH_GntR"/>
    <property type="match status" value="1"/>
</dbReference>
<evidence type="ECO:0000259" key="4">
    <source>
        <dbReference type="PROSITE" id="PS50949"/>
    </source>
</evidence>
<evidence type="ECO:0000313" key="5">
    <source>
        <dbReference type="EMBL" id="TDY62796.1"/>
    </source>
</evidence>
<evidence type="ECO:0000256" key="3">
    <source>
        <dbReference type="ARBA" id="ARBA00023163"/>
    </source>
</evidence>
<dbReference type="EMBL" id="SORI01000003">
    <property type="protein sequence ID" value="TDY62796.1"/>
    <property type="molecule type" value="Genomic_DNA"/>
</dbReference>
<sequence length="239" mass="26850">MTPIRKTRLSEQVVDAIETMIAGEDFSPGDRFYSEAELGKRLEVSRSSIREAVRILEVRGRVSVRHGKGIFIAEPFGEEEDPFRGWLKDNKTSLLDHFEVRLIIEPRAAWHAAVKADGESVRAMEKACESFAGNAGAGDTAALVKADGDFHRLIARSTKNRTLYCLMKTMTTSLSEGWITSLHIPGRIEKTVGEHYAVFEAIRDGDPERAEKEMVRHLTNALGDIRASMERLPRRPEEE</sequence>
<protein>
    <submittedName>
        <fullName evidence="5">GntR family transcriptional regulator</fullName>
    </submittedName>
</protein>
<dbReference type="SUPFAM" id="SSF48008">
    <property type="entry name" value="GntR ligand-binding domain-like"/>
    <property type="match status" value="1"/>
</dbReference>
<dbReference type="SMART" id="SM00345">
    <property type="entry name" value="HTH_GNTR"/>
    <property type="match status" value="1"/>
</dbReference>
<dbReference type="InterPro" id="IPR008920">
    <property type="entry name" value="TF_FadR/GntR_C"/>
</dbReference>
<keyword evidence="6" id="KW-1185">Reference proteome</keyword>
<name>A0A4R8MFY0_9BACT</name>
<evidence type="ECO:0000256" key="1">
    <source>
        <dbReference type="ARBA" id="ARBA00023015"/>
    </source>
</evidence>
<dbReference type="GO" id="GO:0003700">
    <property type="term" value="F:DNA-binding transcription factor activity"/>
    <property type="evidence" value="ECO:0007669"/>
    <property type="project" value="InterPro"/>
</dbReference>